<dbReference type="GO" id="GO:0032025">
    <property type="term" value="P:response to cobalt ion"/>
    <property type="evidence" value="ECO:0007669"/>
    <property type="project" value="TreeGrafter"/>
</dbReference>
<dbReference type="GO" id="GO:0015099">
    <property type="term" value="F:nickel cation transmembrane transporter activity"/>
    <property type="evidence" value="ECO:0007669"/>
    <property type="project" value="UniProtKB-UniRule"/>
</dbReference>
<keyword evidence="6" id="KW-0533">Nickel</keyword>
<protein>
    <recommendedName>
        <fullName evidence="13">Nickel/cobalt efflux system</fullName>
    </recommendedName>
</protein>
<dbReference type="EMBL" id="SOBH01000003">
    <property type="protein sequence ID" value="TDT74162.1"/>
    <property type="molecule type" value="Genomic_DNA"/>
</dbReference>
<comment type="caution">
    <text evidence="14">The sequence shown here is derived from an EMBL/GenBank/DDBJ whole genome shotgun (WGS) entry which is preliminary data.</text>
</comment>
<gene>
    <name evidence="14" type="ORF">BDE40_2950</name>
</gene>
<keyword evidence="15" id="KW-1185">Reference proteome</keyword>
<keyword evidence="4 13" id="KW-0813">Transport</keyword>
<accession>A0A4R7LHV0</accession>
<sequence length="303" mass="31682">MPRVVIVPVAIAIAALIWLWSSGGFDSLAAFAAGEQRDFQNQIARTLRALRSGDAGALTLLMTLCFAYGFFHAIGPGHGKVLIGGYGLGRQVPWMRLSLISLVSSLGQATTAVLLVYAGVLVFNLSRTQMVGAAEDYMAPFSYAAIGAIGLWLTIRALRKFLRRHQAATHDHAHHPHGEDGTCSECGHKHGPSLDEVENASSLRDALILIAGIAMRPCTGALFVLIITWQMGIAMAGIAGAFAMALGTAVVTIGVGVAAVTMRAGVIGSFASSRVATGIVPAIELIAGLLILFIASGLLLRAI</sequence>
<comment type="subcellular location">
    <subcellularLocation>
        <location evidence="2 13">Cell membrane</location>
        <topology evidence="2 13">Multi-pass membrane protein</topology>
    </subcellularLocation>
</comment>
<keyword evidence="11 13" id="KW-0472">Membrane</keyword>
<evidence type="ECO:0000256" key="12">
    <source>
        <dbReference type="ARBA" id="ARBA00023285"/>
    </source>
</evidence>
<evidence type="ECO:0000256" key="13">
    <source>
        <dbReference type="RuleBase" id="RU362101"/>
    </source>
</evidence>
<keyword evidence="5" id="KW-1003">Cell membrane</keyword>
<evidence type="ECO:0000256" key="3">
    <source>
        <dbReference type="ARBA" id="ARBA00022426"/>
    </source>
</evidence>
<dbReference type="GO" id="GO:0005886">
    <property type="term" value="C:plasma membrane"/>
    <property type="evidence" value="ECO:0007669"/>
    <property type="project" value="UniProtKB-SubCell"/>
</dbReference>
<dbReference type="InterPro" id="IPR011541">
    <property type="entry name" value="Ni/Co_transpt_high_affinity"/>
</dbReference>
<dbReference type="GO" id="GO:0006824">
    <property type="term" value="P:cobalt ion transport"/>
    <property type="evidence" value="ECO:0007669"/>
    <property type="project" value="UniProtKB-KW"/>
</dbReference>
<evidence type="ECO:0000256" key="8">
    <source>
        <dbReference type="ARBA" id="ARBA00022989"/>
    </source>
</evidence>
<feature type="transmembrane region" description="Helical" evidence="13">
    <location>
        <begin position="279"/>
        <end position="300"/>
    </location>
</feature>
<dbReference type="Proteomes" id="UP000294563">
    <property type="component" value="Unassembled WGS sequence"/>
</dbReference>
<dbReference type="GO" id="GO:0010045">
    <property type="term" value="P:response to nickel cation"/>
    <property type="evidence" value="ECO:0007669"/>
    <property type="project" value="TreeGrafter"/>
</dbReference>
<dbReference type="GO" id="GO:0046583">
    <property type="term" value="F:monoatomic cation efflux transmembrane transporter activity"/>
    <property type="evidence" value="ECO:0007669"/>
    <property type="project" value="TreeGrafter"/>
</dbReference>
<dbReference type="AlphaFoldDB" id="A0A4R7LHV0"/>
<name>A0A4R7LHV0_9RHOB</name>
<evidence type="ECO:0000313" key="15">
    <source>
        <dbReference type="Proteomes" id="UP000294563"/>
    </source>
</evidence>
<feature type="transmembrane region" description="Helical" evidence="13">
    <location>
        <begin position="233"/>
        <end position="258"/>
    </location>
</feature>
<keyword evidence="7 13" id="KW-0812">Transmembrane</keyword>
<keyword evidence="8 13" id="KW-1133">Transmembrane helix</keyword>
<keyword evidence="3" id="KW-0171">Cobalt transport</keyword>
<feature type="transmembrane region" description="Helical" evidence="13">
    <location>
        <begin position="206"/>
        <end position="227"/>
    </location>
</feature>
<evidence type="ECO:0000256" key="7">
    <source>
        <dbReference type="ARBA" id="ARBA00022692"/>
    </source>
</evidence>
<evidence type="ECO:0000256" key="4">
    <source>
        <dbReference type="ARBA" id="ARBA00022448"/>
    </source>
</evidence>
<evidence type="ECO:0000256" key="5">
    <source>
        <dbReference type="ARBA" id="ARBA00022475"/>
    </source>
</evidence>
<keyword evidence="9" id="KW-0406">Ion transport</keyword>
<organism evidence="14 15">
    <name type="scientific">Litoreibacter halocynthiae</name>
    <dbReference type="NCBI Taxonomy" id="1242689"/>
    <lineage>
        <taxon>Bacteria</taxon>
        <taxon>Pseudomonadati</taxon>
        <taxon>Pseudomonadota</taxon>
        <taxon>Alphaproteobacteria</taxon>
        <taxon>Rhodobacterales</taxon>
        <taxon>Roseobacteraceae</taxon>
        <taxon>Litoreibacter</taxon>
    </lineage>
</organism>
<dbReference type="PANTHER" id="PTHR40659:SF1">
    <property type="entry name" value="NICKEL_COBALT EFFLUX SYSTEM RCNA"/>
    <property type="match status" value="1"/>
</dbReference>
<evidence type="ECO:0000256" key="11">
    <source>
        <dbReference type="ARBA" id="ARBA00023136"/>
    </source>
</evidence>
<comment type="function">
    <text evidence="1">Efflux system for nickel and cobalt.</text>
</comment>
<proteinExistence type="inferred from homology"/>
<evidence type="ECO:0000256" key="10">
    <source>
        <dbReference type="ARBA" id="ARBA00023112"/>
    </source>
</evidence>
<evidence type="ECO:0000256" key="2">
    <source>
        <dbReference type="ARBA" id="ARBA00004651"/>
    </source>
</evidence>
<feature type="transmembrane region" description="Helical" evidence="13">
    <location>
        <begin position="97"/>
        <end position="125"/>
    </location>
</feature>
<evidence type="ECO:0000256" key="9">
    <source>
        <dbReference type="ARBA" id="ARBA00023065"/>
    </source>
</evidence>
<evidence type="ECO:0000313" key="14">
    <source>
        <dbReference type="EMBL" id="TDT74162.1"/>
    </source>
</evidence>
<evidence type="ECO:0000256" key="1">
    <source>
        <dbReference type="ARBA" id="ARBA00002510"/>
    </source>
</evidence>
<dbReference type="InterPro" id="IPR051224">
    <property type="entry name" value="NiCoT_RcnA"/>
</dbReference>
<dbReference type="RefSeq" id="WP_134015667.1">
    <property type="nucleotide sequence ID" value="NZ_SOBH01000003.1"/>
</dbReference>
<keyword evidence="10" id="KW-0921">Nickel transport</keyword>
<dbReference type="Pfam" id="PF03824">
    <property type="entry name" value="NicO"/>
    <property type="match status" value="1"/>
</dbReference>
<dbReference type="PANTHER" id="PTHR40659">
    <property type="entry name" value="NICKEL/COBALT EFFLUX SYSTEM RCNA"/>
    <property type="match status" value="1"/>
</dbReference>
<reference evidence="14 15" key="1">
    <citation type="submission" date="2019-03" db="EMBL/GenBank/DDBJ databases">
        <title>Genomic Encyclopedia of Archaeal and Bacterial Type Strains, Phase II (KMG-II): from individual species to whole genera.</title>
        <authorList>
            <person name="Goeker M."/>
        </authorList>
    </citation>
    <scope>NUCLEOTIDE SEQUENCE [LARGE SCALE GENOMIC DNA]</scope>
    <source>
        <strain evidence="14 15">DSM 29467</strain>
    </source>
</reference>
<comment type="similarity">
    <text evidence="13">Belongs to the NiCoT transporter (TC 2.A.52) family.</text>
</comment>
<keyword evidence="12" id="KW-0170">Cobalt</keyword>
<feature type="transmembrane region" description="Helical" evidence="13">
    <location>
        <begin position="137"/>
        <end position="155"/>
    </location>
</feature>
<feature type="transmembrane region" description="Helical" evidence="13">
    <location>
        <begin position="56"/>
        <end position="76"/>
    </location>
</feature>
<evidence type="ECO:0000256" key="6">
    <source>
        <dbReference type="ARBA" id="ARBA00022596"/>
    </source>
</evidence>
<dbReference type="OrthoDB" id="9812956at2"/>